<reference evidence="2 3" key="1">
    <citation type="submission" date="2018-05" db="EMBL/GenBank/DDBJ databases">
        <title>Complete genome sequence of Arcticibacterium luteifluviistationis SM1504T, a cytophagaceae bacterium isolated from Arctic surface seawater.</title>
        <authorList>
            <person name="Li Y."/>
            <person name="Qin Q.-L."/>
        </authorList>
    </citation>
    <scope>NUCLEOTIDE SEQUENCE [LARGE SCALE GENOMIC DNA]</scope>
    <source>
        <strain evidence="2 3">SM1504</strain>
    </source>
</reference>
<accession>A0A2Z4GEM6</accession>
<dbReference type="GO" id="GO:0000156">
    <property type="term" value="F:phosphorelay response regulator activity"/>
    <property type="evidence" value="ECO:0007669"/>
    <property type="project" value="InterPro"/>
</dbReference>
<organism evidence="2 3">
    <name type="scientific">Arcticibacterium luteifluviistationis</name>
    <dbReference type="NCBI Taxonomy" id="1784714"/>
    <lineage>
        <taxon>Bacteria</taxon>
        <taxon>Pseudomonadati</taxon>
        <taxon>Bacteroidota</taxon>
        <taxon>Cytophagia</taxon>
        <taxon>Cytophagales</taxon>
        <taxon>Leadbetterellaceae</taxon>
        <taxon>Arcticibacterium</taxon>
    </lineage>
</organism>
<dbReference type="KEGG" id="als:DJ013_16200"/>
<proteinExistence type="predicted"/>
<evidence type="ECO:0000313" key="3">
    <source>
        <dbReference type="Proteomes" id="UP000249873"/>
    </source>
</evidence>
<dbReference type="Pfam" id="PF04397">
    <property type="entry name" value="LytTR"/>
    <property type="match status" value="1"/>
</dbReference>
<dbReference type="InterPro" id="IPR007492">
    <property type="entry name" value="LytTR_DNA-bd_dom"/>
</dbReference>
<evidence type="ECO:0000313" key="2">
    <source>
        <dbReference type="EMBL" id="AWV99630.1"/>
    </source>
</evidence>
<dbReference type="PANTHER" id="PTHR37299:SF1">
    <property type="entry name" value="STAGE 0 SPORULATION PROTEIN A HOMOLOG"/>
    <property type="match status" value="1"/>
</dbReference>
<dbReference type="PANTHER" id="PTHR37299">
    <property type="entry name" value="TRANSCRIPTIONAL REGULATOR-RELATED"/>
    <property type="match status" value="1"/>
</dbReference>
<dbReference type="GO" id="GO:0003677">
    <property type="term" value="F:DNA binding"/>
    <property type="evidence" value="ECO:0007669"/>
    <property type="project" value="InterPro"/>
</dbReference>
<feature type="domain" description="HTH LytTR-type" evidence="1">
    <location>
        <begin position="23"/>
        <end position="110"/>
    </location>
</feature>
<sequence length="110" mass="12747">MSPSFIAMNSPKILKEIANETSILFIKAEQNYSVFHLENGNQLTSAYTLKHYEKHLHNNNFIRLSRSFLVKRSFVKEIDKQTNSSYAVLKNGSKILISRRRLQNVIKTGF</sequence>
<dbReference type="EMBL" id="CP029480">
    <property type="protein sequence ID" value="AWV99630.1"/>
    <property type="molecule type" value="Genomic_DNA"/>
</dbReference>
<dbReference type="Proteomes" id="UP000249873">
    <property type="component" value="Chromosome"/>
</dbReference>
<dbReference type="OrthoDB" id="1938965at2"/>
<name>A0A2Z4GEM6_9BACT</name>
<dbReference type="Gene3D" id="2.40.50.1020">
    <property type="entry name" value="LytTr DNA-binding domain"/>
    <property type="match status" value="1"/>
</dbReference>
<dbReference type="InterPro" id="IPR046947">
    <property type="entry name" value="LytR-like"/>
</dbReference>
<protein>
    <recommendedName>
        <fullName evidence="1">HTH LytTR-type domain-containing protein</fullName>
    </recommendedName>
</protein>
<evidence type="ECO:0000259" key="1">
    <source>
        <dbReference type="PROSITE" id="PS50930"/>
    </source>
</evidence>
<gene>
    <name evidence="2" type="ORF">DJ013_16200</name>
</gene>
<dbReference type="PROSITE" id="PS50930">
    <property type="entry name" value="HTH_LYTTR"/>
    <property type="match status" value="1"/>
</dbReference>
<dbReference type="AlphaFoldDB" id="A0A2Z4GEM6"/>
<dbReference type="SMART" id="SM00850">
    <property type="entry name" value="LytTR"/>
    <property type="match status" value="1"/>
</dbReference>
<keyword evidence="3" id="KW-1185">Reference proteome</keyword>